<keyword evidence="4" id="KW-0167">Capsid protein</keyword>
<dbReference type="OrthoDB" id="7478692at2"/>
<dbReference type="EMBL" id="PJRQ01000041">
    <property type="protein sequence ID" value="PLR08785.1"/>
    <property type="molecule type" value="Genomic_DNA"/>
</dbReference>
<dbReference type="PANTHER" id="PTHR37089">
    <property type="entry name" value="PROTEIN U-RELATED"/>
    <property type="match status" value="1"/>
</dbReference>
<dbReference type="SMART" id="SM00972">
    <property type="entry name" value="SCPU"/>
    <property type="match status" value="2"/>
</dbReference>
<dbReference type="InterPro" id="IPR007893">
    <property type="entry name" value="Spore_coat_U/FanG"/>
</dbReference>
<organism evidence="4 5">
    <name type="scientific">Caulobacter flavus</name>
    <dbReference type="NCBI Taxonomy" id="1679497"/>
    <lineage>
        <taxon>Bacteria</taxon>
        <taxon>Pseudomonadati</taxon>
        <taxon>Pseudomonadota</taxon>
        <taxon>Alphaproteobacteria</taxon>
        <taxon>Caulobacterales</taxon>
        <taxon>Caulobacteraceae</taxon>
        <taxon>Caulobacter</taxon>
    </lineage>
</organism>
<dbReference type="RefSeq" id="WP_101714742.1">
    <property type="nucleotide sequence ID" value="NZ_CP026100.1"/>
</dbReference>
<dbReference type="InterPro" id="IPR053167">
    <property type="entry name" value="Spore_coat_component"/>
</dbReference>
<reference evidence="4 5" key="1">
    <citation type="submission" date="2017-12" db="EMBL/GenBank/DDBJ databases">
        <title>The genome sequence of Caulobacter flavus CGMCC1 15093.</title>
        <authorList>
            <person name="Gao J."/>
            <person name="Mao X."/>
            <person name="Sun J."/>
        </authorList>
    </citation>
    <scope>NUCLEOTIDE SEQUENCE [LARGE SCALE GENOMIC DNA]</scope>
    <source>
        <strain evidence="4 5">CGMCC1 15093</strain>
    </source>
</reference>
<dbReference type="Proteomes" id="UP000281192">
    <property type="component" value="Chromosome"/>
</dbReference>
<keyword evidence="4" id="KW-0946">Virion</keyword>
<keyword evidence="6" id="KW-1185">Reference proteome</keyword>
<evidence type="ECO:0000313" key="4">
    <source>
        <dbReference type="EMBL" id="PLR08785.1"/>
    </source>
</evidence>
<feature type="domain" description="Spore coat protein U/FanG" evidence="2">
    <location>
        <begin position="34"/>
        <end position="170"/>
    </location>
</feature>
<evidence type="ECO:0000259" key="2">
    <source>
        <dbReference type="Pfam" id="PF05229"/>
    </source>
</evidence>
<feature type="signal peptide" evidence="1">
    <location>
        <begin position="1"/>
        <end position="37"/>
    </location>
</feature>
<dbReference type="KEGG" id="cfh:C1707_20775"/>
<evidence type="ECO:0000256" key="1">
    <source>
        <dbReference type="SAM" id="SignalP"/>
    </source>
</evidence>
<feature type="chain" id="PRO_5044577737" evidence="1">
    <location>
        <begin position="38"/>
        <end position="331"/>
    </location>
</feature>
<name>A0A2N5CPA7_9CAUL</name>
<feature type="domain" description="Spore coat protein U/FanG" evidence="2">
    <location>
        <begin position="199"/>
        <end position="328"/>
    </location>
</feature>
<gene>
    <name evidence="3" type="ORF">C1707_20775</name>
    <name evidence="4" type="ORF">CFHF_20295</name>
</gene>
<evidence type="ECO:0000313" key="6">
    <source>
        <dbReference type="Proteomes" id="UP000281192"/>
    </source>
</evidence>
<evidence type="ECO:0000313" key="5">
    <source>
        <dbReference type="Proteomes" id="UP000234483"/>
    </source>
</evidence>
<sequence length="331" mass="33573">MSSTPSAARFWRLRLMALAGLLVVALAWFGAPSRAQAAASCTASINSVNLGSTLSPLTAGTVDATATLNFSCTGLGSLLSYSLCPNLDAGSGGSNGAGQRYMVGPGGATVGFQIYQDAARTQTWGSSALLVFGTVPTITASPGTGTSINVNQTVYLRLSTTATTVPGAYSTSFAGQNFFWGLNLLTCAGVTIGYPVVPATFTFSATLIPDCTISTGNLSFGNVGVLSAAKDAQTSMSVTCTKDTPYAIGLDNGQQGTSATARRMKAASQYVTYGIYKDEARGSPWGTGAGLTVGGSGTGGAQPLTLYGRVPAQTTPSPATYGDQVIATVTY</sequence>
<reference evidence="3 6" key="2">
    <citation type="submission" date="2018-01" db="EMBL/GenBank/DDBJ databases">
        <title>Complete genome sequence of Caulobacter flavus RHGG3.</title>
        <authorList>
            <person name="Yang E."/>
        </authorList>
    </citation>
    <scope>NUCLEOTIDE SEQUENCE [LARGE SCALE GENOMIC DNA]</scope>
    <source>
        <strain evidence="3 6">RHGG3</strain>
    </source>
</reference>
<proteinExistence type="predicted"/>
<dbReference type="AlphaFoldDB" id="A0A2N5CPA7"/>
<dbReference type="Pfam" id="PF05229">
    <property type="entry name" value="SCPU"/>
    <property type="match status" value="2"/>
</dbReference>
<accession>A0A2N5CPA7</accession>
<protein>
    <submittedName>
        <fullName evidence="4">Spore coat protein u</fullName>
    </submittedName>
</protein>
<evidence type="ECO:0000313" key="3">
    <source>
        <dbReference type="EMBL" id="AYV48499.1"/>
    </source>
</evidence>
<keyword evidence="1" id="KW-0732">Signal</keyword>
<dbReference type="PANTHER" id="PTHR37089:SF4">
    <property type="entry name" value="EXPORTED PROTEIN"/>
    <property type="match status" value="1"/>
</dbReference>
<dbReference type="EMBL" id="CP026100">
    <property type="protein sequence ID" value="AYV48499.1"/>
    <property type="molecule type" value="Genomic_DNA"/>
</dbReference>
<dbReference type="Proteomes" id="UP000234483">
    <property type="component" value="Unassembled WGS sequence"/>
</dbReference>